<dbReference type="KEGG" id="cvg:107093555"/>
<evidence type="ECO:0000256" key="12">
    <source>
        <dbReference type="ARBA" id="ARBA00075520"/>
    </source>
</evidence>
<evidence type="ECO:0000256" key="2">
    <source>
        <dbReference type="ARBA" id="ARBA00022553"/>
    </source>
</evidence>
<dbReference type="SUPFAM" id="SSF49562">
    <property type="entry name" value="C2 domain (Calcium/lipid-binding domain, CaLB)"/>
    <property type="match status" value="2"/>
</dbReference>
<evidence type="ECO:0000313" key="19">
    <source>
        <dbReference type="Proteomes" id="UP000265020"/>
    </source>
</evidence>
<dbReference type="GO" id="GO:0008270">
    <property type="term" value="F:zinc ion binding"/>
    <property type="evidence" value="ECO:0007669"/>
    <property type="project" value="UniProtKB-KW"/>
</dbReference>
<keyword evidence="6" id="KW-0862">Zinc</keyword>
<keyword evidence="14" id="KW-0175">Coiled coil</keyword>
<evidence type="ECO:0000256" key="1">
    <source>
        <dbReference type="ARBA" id="ARBA00004268"/>
    </source>
</evidence>
<dbReference type="InterPro" id="IPR043567">
    <property type="entry name" value="SYTL1-5_C2B"/>
</dbReference>
<comment type="subcellular location">
    <subcellularLocation>
        <location evidence="1">Cytoplasmic vesicle</location>
        <location evidence="1">Secretory vesicle membrane</location>
        <topology evidence="1">Peripheral membrane protein</topology>
    </subcellularLocation>
</comment>
<feature type="domain" description="C2" evidence="16">
    <location>
        <begin position="527"/>
        <end position="669"/>
    </location>
</feature>
<accession>A0A3Q2CGP7</accession>
<dbReference type="FunFam" id="2.60.40.150:FF:000006">
    <property type="entry name" value="Synaptotagmin-like 5, isoform CRA_a"/>
    <property type="match status" value="1"/>
</dbReference>
<evidence type="ECO:0000256" key="4">
    <source>
        <dbReference type="ARBA" id="ARBA00022737"/>
    </source>
</evidence>
<organism evidence="18 19">
    <name type="scientific">Cyprinodon variegatus</name>
    <name type="common">Sheepshead minnow</name>
    <dbReference type="NCBI Taxonomy" id="28743"/>
    <lineage>
        <taxon>Eukaryota</taxon>
        <taxon>Metazoa</taxon>
        <taxon>Chordata</taxon>
        <taxon>Craniata</taxon>
        <taxon>Vertebrata</taxon>
        <taxon>Euteleostomi</taxon>
        <taxon>Actinopterygii</taxon>
        <taxon>Neopterygii</taxon>
        <taxon>Teleostei</taxon>
        <taxon>Neoteleostei</taxon>
        <taxon>Acanthomorphata</taxon>
        <taxon>Ovalentaria</taxon>
        <taxon>Atherinomorphae</taxon>
        <taxon>Cyprinodontiformes</taxon>
        <taxon>Cyprinodontidae</taxon>
        <taxon>Cyprinodon</taxon>
    </lineage>
</organism>
<dbReference type="Ensembl" id="ENSCVAT00000008526.1">
    <property type="protein sequence ID" value="ENSCVAP00000004328.1"/>
    <property type="gene ID" value="ENSCVAG00000005620.1"/>
</dbReference>
<dbReference type="SUPFAM" id="SSF57903">
    <property type="entry name" value="FYVE/PHD zinc finger"/>
    <property type="match status" value="1"/>
</dbReference>
<dbReference type="FunFam" id="2.60.40.150:FF:000121">
    <property type="entry name" value="Synaptotagmin-like 4, isoform CRA_a"/>
    <property type="match status" value="1"/>
</dbReference>
<dbReference type="InterPro" id="IPR013083">
    <property type="entry name" value="Znf_RING/FYVE/PHD"/>
</dbReference>
<keyword evidence="2" id="KW-0597">Phosphoprotein</keyword>
<keyword evidence="4" id="KW-0677">Repeat</keyword>
<evidence type="ECO:0000256" key="8">
    <source>
        <dbReference type="ARBA" id="ARBA00023329"/>
    </source>
</evidence>
<dbReference type="GeneTree" id="ENSGT00940000159060"/>
<keyword evidence="7" id="KW-0472">Membrane</keyword>
<dbReference type="SMART" id="SM00239">
    <property type="entry name" value="C2"/>
    <property type="match status" value="2"/>
</dbReference>
<evidence type="ECO:0000256" key="10">
    <source>
        <dbReference type="ARBA" id="ARBA00063761"/>
    </source>
</evidence>
<protein>
    <recommendedName>
        <fullName evidence="11">Synaptotagmin-like protein 4</fullName>
    </recommendedName>
    <alternativeName>
        <fullName evidence="12">Exophilin-2</fullName>
    </alternativeName>
    <alternativeName>
        <fullName evidence="13">Granuphilin</fullName>
    </alternativeName>
</protein>
<reference evidence="18" key="1">
    <citation type="submission" date="2025-05" db="UniProtKB">
        <authorList>
            <consortium name="Ensembl"/>
        </authorList>
    </citation>
    <scope>IDENTIFICATION</scope>
</reference>
<feature type="region of interest" description="Disordered" evidence="15">
    <location>
        <begin position="160"/>
        <end position="257"/>
    </location>
</feature>
<evidence type="ECO:0000256" key="9">
    <source>
        <dbReference type="ARBA" id="ARBA00053613"/>
    </source>
</evidence>
<dbReference type="GO" id="GO:0006887">
    <property type="term" value="P:exocytosis"/>
    <property type="evidence" value="ECO:0007669"/>
    <property type="project" value="TreeGrafter"/>
</dbReference>
<evidence type="ECO:0000259" key="16">
    <source>
        <dbReference type="PROSITE" id="PS50004"/>
    </source>
</evidence>
<dbReference type="CTD" id="94121"/>
<dbReference type="PROSITE" id="PS50004">
    <property type="entry name" value="C2"/>
    <property type="match status" value="2"/>
</dbReference>
<keyword evidence="3" id="KW-0479">Metal-binding</keyword>
<dbReference type="FunFam" id="3.30.40.10:FF:000018">
    <property type="entry name" value="Synaptotagmin-like 5, isoform CRA_a"/>
    <property type="match status" value="1"/>
</dbReference>
<evidence type="ECO:0000256" key="6">
    <source>
        <dbReference type="ARBA" id="ARBA00022833"/>
    </source>
</evidence>
<dbReference type="InterPro" id="IPR011011">
    <property type="entry name" value="Znf_FYVE_PHD"/>
</dbReference>
<dbReference type="PANTHER" id="PTHR45716">
    <property type="entry name" value="BITESIZE, ISOFORM I"/>
    <property type="match status" value="1"/>
</dbReference>
<dbReference type="GO" id="GO:0005886">
    <property type="term" value="C:plasma membrane"/>
    <property type="evidence" value="ECO:0007669"/>
    <property type="project" value="TreeGrafter"/>
</dbReference>
<evidence type="ECO:0000256" key="11">
    <source>
        <dbReference type="ARBA" id="ARBA00072166"/>
    </source>
</evidence>
<dbReference type="GO" id="GO:0030658">
    <property type="term" value="C:transport vesicle membrane"/>
    <property type="evidence" value="ECO:0007669"/>
    <property type="project" value="UniProtKB-SubCell"/>
</dbReference>
<evidence type="ECO:0000256" key="13">
    <source>
        <dbReference type="ARBA" id="ARBA00082389"/>
    </source>
</evidence>
<proteinExistence type="predicted"/>
<name>A0A3Q2CGP7_CYPVA</name>
<dbReference type="RefSeq" id="XP_015244184.1">
    <property type="nucleotide sequence ID" value="XM_015388698.1"/>
</dbReference>
<dbReference type="InterPro" id="IPR010911">
    <property type="entry name" value="Rab_BD"/>
</dbReference>
<evidence type="ECO:0000256" key="7">
    <source>
        <dbReference type="ARBA" id="ARBA00023136"/>
    </source>
</evidence>
<comment type="subunit">
    <text evidence="10">Part of a ternary complex containing STX1A and RAB27A. Can bind both dominant negative and dominant active mutants of RAB27A. Binds STXBP1, RAB3A, RAB8A and RAB27B. Interacts with MYO5A.</text>
</comment>
<dbReference type="Ensembl" id="ENSCVAT00000008538.1">
    <property type="protein sequence ID" value="ENSCVAP00000004319.1"/>
    <property type="gene ID" value="ENSCVAG00000005620.1"/>
</dbReference>
<feature type="coiled-coil region" evidence="14">
    <location>
        <begin position="25"/>
        <end position="52"/>
    </location>
</feature>
<dbReference type="PANTHER" id="PTHR45716:SF4">
    <property type="entry name" value="SYNAPTOTAGMIN-LIKE PROTEIN 4"/>
    <property type="match status" value="1"/>
</dbReference>
<dbReference type="GO" id="GO:0006886">
    <property type="term" value="P:intracellular protein transport"/>
    <property type="evidence" value="ECO:0007669"/>
    <property type="project" value="InterPro"/>
</dbReference>
<evidence type="ECO:0000256" key="14">
    <source>
        <dbReference type="SAM" id="Coils"/>
    </source>
</evidence>
<dbReference type="Pfam" id="PF00168">
    <property type="entry name" value="C2"/>
    <property type="match status" value="2"/>
</dbReference>
<dbReference type="Pfam" id="PF02318">
    <property type="entry name" value="FYVE_2"/>
    <property type="match status" value="1"/>
</dbReference>
<dbReference type="RefSeq" id="XP_015244175.1">
    <property type="nucleotide sequence ID" value="XM_015388689.1"/>
</dbReference>
<evidence type="ECO:0000256" key="15">
    <source>
        <dbReference type="SAM" id="MobiDB-lite"/>
    </source>
</evidence>
<comment type="function">
    <text evidence="9">Modulates exocytosis of dense-core granules and secretion of hormones in the pancreas and the pituitary. Interacts with vesicles containing negatively charged phospholipids in a Ca(2+)-independent manner.</text>
</comment>
<keyword evidence="8" id="KW-0968">Cytoplasmic vesicle</keyword>
<dbReference type="GO" id="GO:0070382">
    <property type="term" value="C:exocytic vesicle"/>
    <property type="evidence" value="ECO:0007669"/>
    <property type="project" value="TreeGrafter"/>
</dbReference>
<feature type="compositionally biased region" description="Basic and acidic residues" evidence="15">
    <location>
        <begin position="198"/>
        <end position="215"/>
    </location>
</feature>
<dbReference type="GO" id="GO:0042043">
    <property type="term" value="F:neurexin family protein binding"/>
    <property type="evidence" value="ECO:0007669"/>
    <property type="project" value="TreeGrafter"/>
</dbReference>
<dbReference type="InterPro" id="IPR044134">
    <property type="entry name" value="FYVE_Slp4"/>
</dbReference>
<dbReference type="InterPro" id="IPR000008">
    <property type="entry name" value="C2_dom"/>
</dbReference>
<dbReference type="OrthoDB" id="195679at2759"/>
<dbReference type="InterPro" id="IPR035892">
    <property type="entry name" value="C2_domain_sf"/>
</dbReference>
<dbReference type="Gene3D" id="3.30.40.10">
    <property type="entry name" value="Zinc/RING finger domain, C3HC4 (zinc finger)"/>
    <property type="match status" value="1"/>
</dbReference>
<dbReference type="CDD" id="cd04020">
    <property type="entry name" value="C2B_SLP_1-2-3-4"/>
    <property type="match status" value="1"/>
</dbReference>
<dbReference type="Gene3D" id="2.60.40.150">
    <property type="entry name" value="C2 domain"/>
    <property type="match status" value="2"/>
</dbReference>
<dbReference type="PROSITE" id="PS50916">
    <property type="entry name" value="RABBD"/>
    <property type="match status" value="1"/>
</dbReference>
<dbReference type="STRING" id="28743.ENSCVAP00000004328"/>
<feature type="compositionally biased region" description="Polar residues" evidence="15">
    <location>
        <begin position="177"/>
        <end position="196"/>
    </location>
</feature>
<evidence type="ECO:0000256" key="5">
    <source>
        <dbReference type="ARBA" id="ARBA00022771"/>
    </source>
</evidence>
<feature type="region of interest" description="Disordered" evidence="15">
    <location>
        <begin position="322"/>
        <end position="346"/>
    </location>
</feature>
<evidence type="ECO:0000313" key="18">
    <source>
        <dbReference type="Ensembl" id="ENSCVAP00000004328.1"/>
    </source>
</evidence>
<keyword evidence="5" id="KW-0863">Zinc-finger</keyword>
<keyword evidence="19" id="KW-1185">Reference proteome</keyword>
<dbReference type="AlphaFoldDB" id="A0A3Q2CGP7"/>
<dbReference type="InterPro" id="IPR041282">
    <property type="entry name" value="FYVE_2"/>
</dbReference>
<evidence type="ECO:0000259" key="17">
    <source>
        <dbReference type="PROSITE" id="PS50916"/>
    </source>
</evidence>
<feature type="compositionally biased region" description="Low complexity" evidence="15">
    <location>
        <begin position="244"/>
        <end position="257"/>
    </location>
</feature>
<evidence type="ECO:0000256" key="3">
    <source>
        <dbReference type="ARBA" id="ARBA00022723"/>
    </source>
</evidence>
<sequence>MPEAPDMINLGFLSDSERELILEVLRRDEELRRVEEQRVKKLKAELSEVRRKGAKRGSGKYSERSCGRCLEPLSRLTIFPNQCKICKHYVCKNCQTSLPSGSWLCSVCAKETEVKKRAGDWFYNQRVNRFSMNPGHNLVRFSLKKRPAVQERETVGEKLLKCSEVSVPPKPVPLPRQRNQPISTDRSGDNSGSIASRKSVEPKDNVSTKPSHSDTESAENISIISSKTETESGRATPEQPRAHSSVPSSPAASSASSLTVPVKAVVHTESGSSSTTSAAVVTPFDTSLELEAERLFKKSVRLPPKPAACLSTLDLRDGYAESSASMGKRSRSVPGLDAQDDEEEDEDIDRIVSFHKQSMATRTSSLQSSQSMMSIYSESGDFDRVEVSGDIVFSVKYDDHTQNLHVFIKQCHGLAYGDTTQRLSNPYVKCYLLPDKSRQSKRKTSIKKNNLNPVYSETIKYSISRSQLVTRSLLISVWHHGRLSRNAFLGEVEVPLDCRDLDSGREEQMALMGKTGSSIQASAFAQSRGELVISLKYVMPKKTTPEKVKGKKAAPQEGGELHVLIKEAKNLMAMKPGGMSDSFVKGYLFPAKAKNLKRKTAIVKKNLNPQYNHTFVYKELSLEQLRGMCLELTVWDREAMLSNEFLGGVRLSSGKGAVKIGKEEVELESVGEEINMWQKMMQYPDSWAEGTLPLRSTMGKTKNK</sequence>
<feature type="domain" description="RabBD" evidence="17">
    <location>
        <begin position="7"/>
        <end position="125"/>
    </location>
</feature>
<dbReference type="GeneID" id="107093555"/>
<dbReference type="CDD" id="cd15764">
    <property type="entry name" value="FYVE_Slp4"/>
    <property type="match status" value="1"/>
</dbReference>
<dbReference type="Proteomes" id="UP000265020">
    <property type="component" value="Unassembled WGS sequence"/>
</dbReference>
<feature type="domain" description="C2" evidence="16">
    <location>
        <begin position="387"/>
        <end position="510"/>
    </location>
</feature>
<dbReference type="GO" id="GO:0031267">
    <property type="term" value="F:small GTPase binding"/>
    <property type="evidence" value="ECO:0007669"/>
    <property type="project" value="InterPro"/>
</dbReference>